<feature type="compositionally biased region" description="Polar residues" evidence="8">
    <location>
        <begin position="741"/>
        <end position="750"/>
    </location>
</feature>
<name>A0A8I2YY73_9AGAM</name>
<dbReference type="InterPro" id="IPR011993">
    <property type="entry name" value="PH-like_dom_sf"/>
</dbReference>
<dbReference type="InterPro" id="IPR042560">
    <property type="entry name" value="Exo84_C_2"/>
</dbReference>
<dbReference type="GO" id="GO:0030133">
    <property type="term" value="C:transport vesicle"/>
    <property type="evidence" value="ECO:0007669"/>
    <property type="project" value="UniProtKB-SubCell"/>
</dbReference>
<feature type="domain" description="Exocyst component Exo84 C-terminal" evidence="9">
    <location>
        <begin position="459"/>
        <end position="643"/>
    </location>
</feature>
<keyword evidence="5" id="KW-0268">Exocytosis</keyword>
<feature type="compositionally biased region" description="Low complexity" evidence="8">
    <location>
        <begin position="79"/>
        <end position="99"/>
    </location>
</feature>
<dbReference type="GO" id="GO:0006887">
    <property type="term" value="P:exocytosis"/>
    <property type="evidence" value="ECO:0007669"/>
    <property type="project" value="UniProtKB-KW"/>
</dbReference>
<sequence>MQSLRSRRPSESRPLKRHASKLAKAPSTRQNARKSTVDDKMKKRMSLRYAEISSQLTLSSHPYQPFPSVSGQAHHAIQTRSSRTSPTSKRTPVPSTSVSSKRRALIQTTVCPTVSPHQTCHSRPPSPDLKAKLANSTEAELKSLQSSLRSLKDDTAVELQRNVFKNYAEFVLVSKEISVLENEMLELKESLQEWKSMPSLLHIDESASVAGQSLPFIQVHTIDPLPERRRNARSSVVDLRIIYASQMQTLHSQISGSAKFAPATPGRHVITEMDGVWELNAATYKVINMVRFVILDDAVLVARRKRGGAVAPAAGTSNAAETAGKLVAEKCWPLNEMLVLDTKDTPSMTNVFKVRHGKETHVYRTDAPTDKKTLLGQFRQVAEELGVRKRKEREGEHERRKSLWASANQRQRPSAIFNLDTLPPLSDWMAELARAANASTPGAAEASSRAKSDRNARALSDLSDDLTVAIALRDWPRAIKLAESARAHPSLSPLIAALTSALLDALARPKNSKSTCVELVGHLLRLGAVARARETFLAARGTAIQGYVRAIPFEGHVGLYVHNLAVVMFTAIKHTADWFLAGFVEHEMTSGFIDWAKKQIELFAEMFRKQVYSSDVDQATINEALKITHSQSRKLLQEFGLDFRYLLDDLLAQRPKASSTSFVQKTPPRLAIPSISSPRGTSNSPISPTPSPSVANPPSTPTPRLRPSLSKGNPSGIPTPARPPLPRSADSARTVGPLPPRSTNRPSVRSAQAVVPDREGMI</sequence>
<dbReference type="Pfam" id="PF25345">
    <property type="entry name" value="PH_EXO84"/>
    <property type="match status" value="1"/>
</dbReference>
<dbReference type="InterPro" id="IPR033961">
    <property type="entry name" value="Exo84"/>
</dbReference>
<feature type="coiled-coil region" evidence="7">
    <location>
        <begin position="134"/>
        <end position="197"/>
    </location>
</feature>
<evidence type="ECO:0000313" key="11">
    <source>
        <dbReference type="Proteomes" id="UP000683000"/>
    </source>
</evidence>
<evidence type="ECO:0000256" key="3">
    <source>
        <dbReference type="ARBA" id="ARBA00021269"/>
    </source>
</evidence>
<dbReference type="SUPFAM" id="SSF50729">
    <property type="entry name" value="PH domain-like"/>
    <property type="match status" value="1"/>
</dbReference>
<evidence type="ECO:0000256" key="2">
    <source>
        <dbReference type="ARBA" id="ARBA00007210"/>
    </source>
</evidence>
<comment type="subcellular location">
    <subcellularLocation>
        <location evidence="1">Cytoplasmic vesicle</location>
        <location evidence="1">Secretory vesicle</location>
    </subcellularLocation>
</comment>
<dbReference type="AlphaFoldDB" id="A0A8I2YY73"/>
<dbReference type="GO" id="GO:0000145">
    <property type="term" value="C:exocyst"/>
    <property type="evidence" value="ECO:0007669"/>
    <property type="project" value="InterPro"/>
</dbReference>
<dbReference type="Pfam" id="PF08700">
    <property type="entry name" value="VPS51_Exo84_N"/>
    <property type="match status" value="1"/>
</dbReference>
<protein>
    <recommendedName>
        <fullName evidence="3">Exocyst complex component EXO84</fullName>
    </recommendedName>
</protein>
<accession>A0A8I2YY73</accession>
<dbReference type="PANTHER" id="PTHR21426">
    <property type="entry name" value="EXOCYST COMPLEX COMPONENT 8"/>
    <property type="match status" value="1"/>
</dbReference>
<dbReference type="Proteomes" id="UP000683000">
    <property type="component" value="Unassembled WGS sequence"/>
</dbReference>
<dbReference type="PANTHER" id="PTHR21426:SF12">
    <property type="entry name" value="EXOCYST COMPLEX COMPONENT 8"/>
    <property type="match status" value="1"/>
</dbReference>
<organism evidence="10 11">
    <name type="scientific">Boletus reticuloceps</name>
    <dbReference type="NCBI Taxonomy" id="495285"/>
    <lineage>
        <taxon>Eukaryota</taxon>
        <taxon>Fungi</taxon>
        <taxon>Dikarya</taxon>
        <taxon>Basidiomycota</taxon>
        <taxon>Agaricomycotina</taxon>
        <taxon>Agaricomycetes</taxon>
        <taxon>Agaricomycetidae</taxon>
        <taxon>Boletales</taxon>
        <taxon>Boletineae</taxon>
        <taxon>Boletaceae</taxon>
        <taxon>Boletoideae</taxon>
        <taxon>Boletus</taxon>
    </lineage>
</organism>
<dbReference type="Pfam" id="PF16528">
    <property type="entry name" value="Exo84_C"/>
    <property type="match status" value="1"/>
</dbReference>
<evidence type="ECO:0000256" key="6">
    <source>
        <dbReference type="ARBA" id="ARBA00022927"/>
    </source>
</evidence>
<dbReference type="EMBL" id="JAGFBS010000002">
    <property type="protein sequence ID" value="KAG6380726.1"/>
    <property type="molecule type" value="Genomic_DNA"/>
</dbReference>
<feature type="region of interest" description="Disordered" evidence="8">
    <location>
        <begin position="63"/>
        <end position="104"/>
    </location>
</feature>
<dbReference type="GO" id="GO:0015031">
    <property type="term" value="P:protein transport"/>
    <property type="evidence" value="ECO:0007669"/>
    <property type="project" value="UniProtKB-KW"/>
</dbReference>
<keyword evidence="6" id="KW-0653">Protein transport</keyword>
<evidence type="ECO:0000313" key="10">
    <source>
        <dbReference type="EMBL" id="KAG6380726.1"/>
    </source>
</evidence>
<dbReference type="Gene3D" id="1.20.58.1220">
    <property type="entry name" value="Exo84p, C-terminal helical domain"/>
    <property type="match status" value="1"/>
</dbReference>
<feature type="region of interest" description="Disordered" evidence="8">
    <location>
        <begin position="1"/>
        <end position="43"/>
    </location>
</feature>
<comment type="similarity">
    <text evidence="2">Belongs to the EXO84 family.</text>
</comment>
<dbReference type="InterPro" id="IPR032403">
    <property type="entry name" value="Exo84_C"/>
</dbReference>
<evidence type="ECO:0000256" key="1">
    <source>
        <dbReference type="ARBA" id="ARBA00004398"/>
    </source>
</evidence>
<gene>
    <name evidence="10" type="ORF">JVT61DRAFT_5104</name>
</gene>
<feature type="region of interest" description="Disordered" evidence="8">
    <location>
        <begin position="658"/>
        <end position="762"/>
    </location>
</feature>
<keyword evidence="4" id="KW-0813">Transport</keyword>
<evidence type="ECO:0000256" key="7">
    <source>
        <dbReference type="SAM" id="Coils"/>
    </source>
</evidence>
<dbReference type="InterPro" id="IPR016159">
    <property type="entry name" value="Cullin_repeat-like_dom_sf"/>
</dbReference>
<evidence type="ECO:0000256" key="4">
    <source>
        <dbReference type="ARBA" id="ARBA00022448"/>
    </source>
</evidence>
<dbReference type="OrthoDB" id="642193at2759"/>
<evidence type="ECO:0000256" key="8">
    <source>
        <dbReference type="SAM" id="MobiDB-lite"/>
    </source>
</evidence>
<proteinExistence type="inferred from homology"/>
<dbReference type="SUPFAM" id="SSF74788">
    <property type="entry name" value="Cullin repeat-like"/>
    <property type="match status" value="1"/>
</dbReference>
<keyword evidence="11" id="KW-1185">Reference proteome</keyword>
<keyword evidence="7" id="KW-0175">Coiled coil</keyword>
<dbReference type="Gene3D" id="2.30.29.30">
    <property type="entry name" value="Pleckstrin-homology domain (PH domain)/Phosphotyrosine-binding domain (PTB)"/>
    <property type="match status" value="1"/>
</dbReference>
<reference evidence="10" key="1">
    <citation type="submission" date="2021-03" db="EMBL/GenBank/DDBJ databases">
        <title>Evolutionary innovations through gain and loss of genes in the ectomycorrhizal Boletales.</title>
        <authorList>
            <person name="Wu G."/>
            <person name="Miyauchi S."/>
            <person name="Morin E."/>
            <person name="Yang Z.-L."/>
            <person name="Xu J."/>
            <person name="Martin F.M."/>
        </authorList>
    </citation>
    <scope>NUCLEOTIDE SEQUENCE</scope>
    <source>
        <strain evidence="10">BR01</strain>
    </source>
</reference>
<evidence type="ECO:0000259" key="9">
    <source>
        <dbReference type="Pfam" id="PF16528"/>
    </source>
</evidence>
<comment type="caution">
    <text evidence="10">The sequence shown here is derived from an EMBL/GenBank/DDBJ whole genome shotgun (WGS) entry which is preliminary data.</text>
</comment>
<dbReference type="GO" id="GO:0006893">
    <property type="term" value="P:Golgi to plasma membrane transport"/>
    <property type="evidence" value="ECO:0007669"/>
    <property type="project" value="TreeGrafter"/>
</dbReference>
<evidence type="ECO:0000256" key="5">
    <source>
        <dbReference type="ARBA" id="ARBA00022483"/>
    </source>
</evidence>